<accession>A0A8E6BAS1</accession>
<feature type="transmembrane region" description="Helical" evidence="9">
    <location>
        <begin position="117"/>
        <end position="137"/>
    </location>
</feature>
<sequence>MAVTDEHTPVSSSYLKRIPQFWANSLFPEKSAATDSTSIRWRHLLLLIFLPALLLYPTRNFLLLEPDEGRYAEIAREMMVSGSWVVPTLQGEPYLDKPPLFYWLVKISFQLFGVSDATARLVPALAVHLTILALYLIGRRSLGERSALFSALTLCILPGFMGMARLLILDGVLTLTVTLELLCLYEAIRTQKLRLDWWYAAALASGLGILTKGPIALMLVIPPLIAHRWLTGRRRKASVMHLLGYGAVLAAINLPWYWAIYQKQPVFLKYFFWDHNVMRFLQPFDHLQPVWYYVPVFFLSVLPCLFLGRSFMRWLLNESSEGRSQDVGFWLLAGSWAIIFFSISGSKLPTYILPAFPPLALVFGSFLTHSRRCEQRPTQLGGLAFACVLFLAFAVAVPFYAQQRSPLRDPGLMERVCSDPETPIVCFPRNCDSVSFYLNRADLISLRGKQANDLLKKVLEVPRTVVLFTHDHSLGTFEPIMPHDIYLEESISLRKPRREQNIIDRVIGANPWGLCDIAVVKHKRWGPDLSAPHAVQSAQVDPRQVHNHEDHDYRD</sequence>
<dbReference type="InterPro" id="IPR050297">
    <property type="entry name" value="LipidA_mod_glycosyltrf_83"/>
</dbReference>
<evidence type="ECO:0000256" key="9">
    <source>
        <dbReference type="SAM" id="Phobius"/>
    </source>
</evidence>
<dbReference type="KEGG" id="tsph:KIH39_11525"/>
<keyword evidence="12" id="KW-1185">Reference proteome</keyword>
<comment type="subcellular location">
    <subcellularLocation>
        <location evidence="1">Cell membrane</location>
        <topology evidence="1">Multi-pass membrane protein</topology>
    </subcellularLocation>
</comment>
<dbReference type="EMBL" id="CP074694">
    <property type="protein sequence ID" value="QVL34903.1"/>
    <property type="molecule type" value="Genomic_DNA"/>
</dbReference>
<feature type="transmembrane region" description="Helical" evidence="9">
    <location>
        <begin position="380"/>
        <end position="401"/>
    </location>
</feature>
<evidence type="ECO:0000256" key="8">
    <source>
        <dbReference type="SAM" id="MobiDB-lite"/>
    </source>
</evidence>
<keyword evidence="7 9" id="KW-0472">Membrane</keyword>
<name>A0A8E6BAS1_9BACT</name>
<dbReference type="Proteomes" id="UP000676194">
    <property type="component" value="Chromosome"/>
</dbReference>
<evidence type="ECO:0000256" key="5">
    <source>
        <dbReference type="ARBA" id="ARBA00022692"/>
    </source>
</evidence>
<keyword evidence="6 9" id="KW-1133">Transmembrane helix</keyword>
<dbReference type="GO" id="GO:0010041">
    <property type="term" value="P:response to iron(III) ion"/>
    <property type="evidence" value="ECO:0007669"/>
    <property type="project" value="TreeGrafter"/>
</dbReference>
<evidence type="ECO:0000256" key="1">
    <source>
        <dbReference type="ARBA" id="ARBA00004651"/>
    </source>
</evidence>
<proteinExistence type="predicted"/>
<evidence type="ECO:0000313" key="11">
    <source>
        <dbReference type="EMBL" id="QVL34903.1"/>
    </source>
</evidence>
<evidence type="ECO:0000256" key="6">
    <source>
        <dbReference type="ARBA" id="ARBA00022989"/>
    </source>
</evidence>
<evidence type="ECO:0000259" key="10">
    <source>
        <dbReference type="Pfam" id="PF13231"/>
    </source>
</evidence>
<feature type="domain" description="Glycosyltransferase RgtA/B/C/D-like" evidence="10">
    <location>
        <begin position="96"/>
        <end position="258"/>
    </location>
</feature>
<keyword evidence="4" id="KW-0808">Transferase</keyword>
<keyword evidence="2" id="KW-1003">Cell membrane</keyword>
<feature type="transmembrane region" description="Helical" evidence="9">
    <location>
        <begin position="44"/>
        <end position="62"/>
    </location>
</feature>
<feature type="transmembrane region" description="Helical" evidence="9">
    <location>
        <begin position="351"/>
        <end position="368"/>
    </location>
</feature>
<organism evidence="11 12">
    <name type="scientific">Telmatocola sphagniphila</name>
    <dbReference type="NCBI Taxonomy" id="1123043"/>
    <lineage>
        <taxon>Bacteria</taxon>
        <taxon>Pseudomonadati</taxon>
        <taxon>Planctomycetota</taxon>
        <taxon>Planctomycetia</taxon>
        <taxon>Gemmatales</taxon>
        <taxon>Gemmataceae</taxon>
    </lineage>
</organism>
<evidence type="ECO:0000256" key="4">
    <source>
        <dbReference type="ARBA" id="ARBA00022679"/>
    </source>
</evidence>
<keyword evidence="5 9" id="KW-0812">Transmembrane</keyword>
<protein>
    <submittedName>
        <fullName evidence="11">Glycosyltransferase family 39 protein</fullName>
    </submittedName>
</protein>
<evidence type="ECO:0000256" key="2">
    <source>
        <dbReference type="ARBA" id="ARBA00022475"/>
    </source>
</evidence>
<gene>
    <name evidence="11" type="ORF">KIH39_11525</name>
</gene>
<dbReference type="PANTHER" id="PTHR33908:SF3">
    <property type="entry name" value="UNDECAPRENYL PHOSPHATE-ALPHA-4-AMINO-4-DEOXY-L-ARABINOSE ARABINOSYL TRANSFERASE"/>
    <property type="match status" value="1"/>
</dbReference>
<feature type="region of interest" description="Disordered" evidence="8">
    <location>
        <begin position="533"/>
        <end position="555"/>
    </location>
</feature>
<feature type="transmembrane region" description="Helical" evidence="9">
    <location>
        <begin position="242"/>
        <end position="261"/>
    </location>
</feature>
<dbReference type="PANTHER" id="PTHR33908">
    <property type="entry name" value="MANNOSYLTRANSFERASE YKCB-RELATED"/>
    <property type="match status" value="1"/>
</dbReference>
<keyword evidence="3" id="KW-0328">Glycosyltransferase</keyword>
<feature type="transmembrane region" description="Helical" evidence="9">
    <location>
        <begin position="197"/>
        <end position="221"/>
    </location>
</feature>
<dbReference type="GO" id="GO:0016763">
    <property type="term" value="F:pentosyltransferase activity"/>
    <property type="evidence" value="ECO:0007669"/>
    <property type="project" value="TreeGrafter"/>
</dbReference>
<feature type="transmembrane region" description="Helical" evidence="9">
    <location>
        <begin position="149"/>
        <end position="177"/>
    </location>
</feature>
<evidence type="ECO:0000256" key="7">
    <source>
        <dbReference type="ARBA" id="ARBA00023136"/>
    </source>
</evidence>
<evidence type="ECO:0000313" key="12">
    <source>
        <dbReference type="Proteomes" id="UP000676194"/>
    </source>
</evidence>
<dbReference type="GO" id="GO:0005886">
    <property type="term" value="C:plasma membrane"/>
    <property type="evidence" value="ECO:0007669"/>
    <property type="project" value="UniProtKB-SubCell"/>
</dbReference>
<dbReference type="AlphaFoldDB" id="A0A8E6BAS1"/>
<reference evidence="11" key="1">
    <citation type="submission" date="2021-05" db="EMBL/GenBank/DDBJ databases">
        <title>Complete genome sequence of the cellulolytic planctomycete Telmatocola sphagniphila SP2T and characterization of the first cellulase from planctomycetes.</title>
        <authorList>
            <person name="Rakitin A.L."/>
            <person name="Beletsky A.V."/>
            <person name="Naumoff D.G."/>
            <person name="Kulichevskaya I.S."/>
            <person name="Mardanov A.V."/>
            <person name="Ravin N.V."/>
            <person name="Dedysh S.N."/>
        </authorList>
    </citation>
    <scope>NUCLEOTIDE SEQUENCE</scope>
    <source>
        <strain evidence="11">SP2T</strain>
    </source>
</reference>
<dbReference type="InterPro" id="IPR038731">
    <property type="entry name" value="RgtA/B/C-like"/>
</dbReference>
<feature type="compositionally biased region" description="Basic and acidic residues" evidence="8">
    <location>
        <begin position="543"/>
        <end position="555"/>
    </location>
</feature>
<feature type="transmembrane region" description="Helical" evidence="9">
    <location>
        <begin position="327"/>
        <end position="345"/>
    </location>
</feature>
<dbReference type="Pfam" id="PF13231">
    <property type="entry name" value="PMT_2"/>
    <property type="match status" value="1"/>
</dbReference>
<evidence type="ECO:0000256" key="3">
    <source>
        <dbReference type="ARBA" id="ARBA00022676"/>
    </source>
</evidence>
<feature type="transmembrane region" description="Helical" evidence="9">
    <location>
        <begin position="290"/>
        <end position="307"/>
    </location>
</feature>
<dbReference type="GO" id="GO:0009103">
    <property type="term" value="P:lipopolysaccharide biosynthetic process"/>
    <property type="evidence" value="ECO:0007669"/>
    <property type="project" value="TreeGrafter"/>
</dbReference>